<comment type="caution">
    <text evidence="1">The sequence shown here is derived from an EMBL/GenBank/DDBJ whole genome shotgun (WGS) entry which is preliminary data.</text>
</comment>
<dbReference type="InterPro" id="IPR029058">
    <property type="entry name" value="AB_hydrolase_fold"/>
</dbReference>
<keyword evidence="2" id="KW-1185">Reference proteome</keyword>
<dbReference type="Proteomes" id="UP001595629">
    <property type="component" value="Unassembled WGS sequence"/>
</dbReference>
<protein>
    <submittedName>
        <fullName evidence="1">Uncharacterized protein</fullName>
    </submittedName>
</protein>
<sequence length="55" mass="6088">MSLTKLMITQFGFRADVHFAATGACVIAPDWLGFGKSDKPVHDDASSFHFHSNYN</sequence>
<dbReference type="SUPFAM" id="SSF53474">
    <property type="entry name" value="alpha/beta-Hydrolases"/>
    <property type="match status" value="1"/>
</dbReference>
<evidence type="ECO:0000313" key="2">
    <source>
        <dbReference type="Proteomes" id="UP001595629"/>
    </source>
</evidence>
<dbReference type="EMBL" id="JBHRXI010000002">
    <property type="protein sequence ID" value="MFC3612797.1"/>
    <property type="molecule type" value="Genomic_DNA"/>
</dbReference>
<accession>A0ABV7TDC0</accession>
<name>A0ABV7TDC0_9RHOB</name>
<organism evidence="1 2">
    <name type="scientific">Lutimaribacter marinistellae</name>
    <dbReference type="NCBI Taxonomy" id="1820329"/>
    <lineage>
        <taxon>Bacteria</taxon>
        <taxon>Pseudomonadati</taxon>
        <taxon>Pseudomonadota</taxon>
        <taxon>Alphaproteobacteria</taxon>
        <taxon>Rhodobacterales</taxon>
        <taxon>Roseobacteraceae</taxon>
        <taxon>Lutimaribacter</taxon>
    </lineage>
</organism>
<dbReference type="Gene3D" id="3.40.50.1820">
    <property type="entry name" value="alpha/beta hydrolase"/>
    <property type="match status" value="1"/>
</dbReference>
<proteinExistence type="predicted"/>
<dbReference type="RefSeq" id="WP_386733988.1">
    <property type="nucleotide sequence ID" value="NZ_JBHRXI010000002.1"/>
</dbReference>
<reference evidence="2" key="1">
    <citation type="journal article" date="2019" name="Int. J. Syst. Evol. Microbiol.">
        <title>The Global Catalogue of Microorganisms (GCM) 10K type strain sequencing project: providing services to taxonomists for standard genome sequencing and annotation.</title>
        <authorList>
            <consortium name="The Broad Institute Genomics Platform"/>
            <consortium name="The Broad Institute Genome Sequencing Center for Infectious Disease"/>
            <person name="Wu L."/>
            <person name="Ma J."/>
        </authorList>
    </citation>
    <scope>NUCLEOTIDE SEQUENCE [LARGE SCALE GENOMIC DNA]</scope>
    <source>
        <strain evidence="2">KCTC 42911</strain>
    </source>
</reference>
<evidence type="ECO:0000313" key="1">
    <source>
        <dbReference type="EMBL" id="MFC3612797.1"/>
    </source>
</evidence>
<gene>
    <name evidence="1" type="ORF">ACFORG_03405</name>
</gene>